<dbReference type="EMBL" id="BSNL01000001">
    <property type="protein sequence ID" value="GLQ27132.1"/>
    <property type="molecule type" value="Genomic_DNA"/>
</dbReference>
<dbReference type="Proteomes" id="UP001161388">
    <property type="component" value="Unassembled WGS sequence"/>
</dbReference>
<protein>
    <recommendedName>
        <fullName evidence="4">Porin domain-containing protein</fullName>
    </recommendedName>
</protein>
<gene>
    <name evidence="2" type="ORF">GCM10007927_19350</name>
</gene>
<evidence type="ECO:0000256" key="1">
    <source>
        <dbReference type="SAM" id="SignalP"/>
    </source>
</evidence>
<evidence type="ECO:0000313" key="3">
    <source>
        <dbReference type="Proteomes" id="UP001161388"/>
    </source>
</evidence>
<dbReference type="RefSeq" id="WP_284372911.1">
    <property type="nucleotide sequence ID" value="NZ_BSNL01000001.1"/>
</dbReference>
<name>A0ABQ5VJ97_9RHOB</name>
<feature type="signal peptide" evidence="1">
    <location>
        <begin position="1"/>
        <end position="21"/>
    </location>
</feature>
<comment type="caution">
    <text evidence="2">The sequence shown here is derived from an EMBL/GenBank/DDBJ whole genome shotgun (WGS) entry which is preliminary data.</text>
</comment>
<keyword evidence="3" id="KW-1185">Reference proteome</keyword>
<sequence length="247" mass="26378">MIHTLLKAAVLASLTALPAHAEENLGIIGGTLRLGYSNQELEGGHVSGTVDVAITEHHGLQLDLQYEERANGGVGRLGSTLYMTPRAGQKYGLTLMVADKNDVSATYGQIGAAGMFAVAQDVNVELRAAVGISADSDLDWITAGGGLHWQPSTNTRVYARYDITEFDEQTFGATAHEAIFGVQTRLANSPASLFAEASHDWLNGRNPAAGSTTLRAGVSIALGRTGNNQPSFHVYDPMRQILRRNLF</sequence>
<keyword evidence="1" id="KW-0732">Signal</keyword>
<evidence type="ECO:0000313" key="2">
    <source>
        <dbReference type="EMBL" id="GLQ27132.1"/>
    </source>
</evidence>
<reference evidence="2" key="1">
    <citation type="journal article" date="2014" name="Int. J. Syst. Evol. Microbiol.">
        <title>Complete genome of a new Firmicutes species belonging to the dominant human colonic microbiota ('Ruminococcus bicirculans') reveals two chromosomes and a selective capacity to utilize plant glucans.</title>
        <authorList>
            <consortium name="NISC Comparative Sequencing Program"/>
            <person name="Wegmann U."/>
            <person name="Louis P."/>
            <person name="Goesmann A."/>
            <person name="Henrissat B."/>
            <person name="Duncan S.H."/>
            <person name="Flint H.J."/>
        </authorList>
    </citation>
    <scope>NUCLEOTIDE SEQUENCE</scope>
    <source>
        <strain evidence="2">NBRC 109915</strain>
    </source>
</reference>
<organism evidence="2 3">
    <name type="scientific">Sulfitobacter pacificus</name>
    <dbReference type="NCBI Taxonomy" id="1499314"/>
    <lineage>
        <taxon>Bacteria</taxon>
        <taxon>Pseudomonadati</taxon>
        <taxon>Pseudomonadota</taxon>
        <taxon>Alphaproteobacteria</taxon>
        <taxon>Rhodobacterales</taxon>
        <taxon>Roseobacteraceae</taxon>
        <taxon>Sulfitobacter</taxon>
    </lineage>
</organism>
<feature type="chain" id="PRO_5046028912" description="Porin domain-containing protein" evidence="1">
    <location>
        <begin position="22"/>
        <end position="247"/>
    </location>
</feature>
<proteinExistence type="predicted"/>
<reference evidence="2" key="2">
    <citation type="submission" date="2023-01" db="EMBL/GenBank/DDBJ databases">
        <title>Draft genome sequence of Sulfitobacter pacificus strain NBRC 109915.</title>
        <authorList>
            <person name="Sun Q."/>
            <person name="Mori K."/>
        </authorList>
    </citation>
    <scope>NUCLEOTIDE SEQUENCE</scope>
    <source>
        <strain evidence="2">NBRC 109915</strain>
    </source>
</reference>
<accession>A0ABQ5VJ97</accession>
<evidence type="ECO:0008006" key="4">
    <source>
        <dbReference type="Google" id="ProtNLM"/>
    </source>
</evidence>